<dbReference type="GO" id="GO:0000976">
    <property type="term" value="F:transcription cis-regulatory region binding"/>
    <property type="evidence" value="ECO:0007669"/>
    <property type="project" value="TreeGrafter"/>
</dbReference>
<evidence type="ECO:0000256" key="1">
    <source>
        <dbReference type="ARBA" id="ARBA00023125"/>
    </source>
</evidence>
<dbReference type="InterPro" id="IPR009057">
    <property type="entry name" value="Homeodomain-like_sf"/>
</dbReference>
<dbReference type="InterPro" id="IPR036271">
    <property type="entry name" value="Tet_transcr_reg_TetR-rel_C_sf"/>
</dbReference>
<protein>
    <submittedName>
        <fullName evidence="4">TetR/AcrR family transcriptional regulator</fullName>
    </submittedName>
</protein>
<sequence length="237" mass="25647">MAYRETEHTRARKANTRQRLLHAARDLVAEQGFAAATAAAVAERSGVAAGTIYRHFPNKPELVAEVFRYATEHEVAQVAAASESRNVADAYALRLARAVAVFARRALQGPQLAYALIAEPVDPRVEQERLRYRMAYADIFEDLIRDGIASGEFAAQDAGISAAALVGLLSEALIGPLFPGQAKTNSANELPQMAARAAMTSKEQQQLIQQLCALSLRALGSAEANSIAEDVSYEHQR</sequence>
<keyword evidence="1 2" id="KW-0238">DNA-binding</keyword>
<dbReference type="EMBL" id="JAOANI010000015">
    <property type="protein sequence ID" value="MCT7358952.1"/>
    <property type="molecule type" value="Genomic_DNA"/>
</dbReference>
<feature type="DNA-binding region" description="H-T-H motif" evidence="2">
    <location>
        <begin position="37"/>
        <end position="56"/>
    </location>
</feature>
<accession>A0A9X3AG28</accession>
<reference evidence="4" key="2">
    <citation type="submission" date="2022-08" db="EMBL/GenBank/DDBJ databases">
        <authorList>
            <person name="Dong C."/>
        </authorList>
    </citation>
    <scope>NUCLEOTIDE SEQUENCE</scope>
    <source>
        <strain evidence="4">59MF3M-4</strain>
    </source>
</reference>
<evidence type="ECO:0000259" key="3">
    <source>
        <dbReference type="PROSITE" id="PS50977"/>
    </source>
</evidence>
<dbReference type="PROSITE" id="PS01081">
    <property type="entry name" value="HTH_TETR_1"/>
    <property type="match status" value="1"/>
</dbReference>
<organism evidence="4 5">
    <name type="scientific">Thalassolituus pacificus</name>
    <dbReference type="NCBI Taxonomy" id="2975440"/>
    <lineage>
        <taxon>Bacteria</taxon>
        <taxon>Pseudomonadati</taxon>
        <taxon>Pseudomonadota</taxon>
        <taxon>Gammaproteobacteria</taxon>
        <taxon>Oceanospirillales</taxon>
        <taxon>Oceanospirillaceae</taxon>
        <taxon>Thalassolituus</taxon>
    </lineage>
</organism>
<dbReference type="AlphaFoldDB" id="A0A9X3AG28"/>
<dbReference type="RefSeq" id="WP_260975844.1">
    <property type="nucleotide sequence ID" value="NZ_JAOANI010000015.1"/>
</dbReference>
<dbReference type="InterPro" id="IPR001647">
    <property type="entry name" value="HTH_TetR"/>
</dbReference>
<dbReference type="PANTHER" id="PTHR30055:SF226">
    <property type="entry name" value="HTH-TYPE TRANSCRIPTIONAL REGULATOR PKSA"/>
    <property type="match status" value="1"/>
</dbReference>
<gene>
    <name evidence="4" type="ORF">NYR02_07975</name>
</gene>
<dbReference type="InterPro" id="IPR050109">
    <property type="entry name" value="HTH-type_TetR-like_transc_reg"/>
</dbReference>
<dbReference type="Proteomes" id="UP001147830">
    <property type="component" value="Unassembled WGS sequence"/>
</dbReference>
<evidence type="ECO:0000256" key="2">
    <source>
        <dbReference type="PROSITE-ProRule" id="PRU00335"/>
    </source>
</evidence>
<keyword evidence="5" id="KW-1185">Reference proteome</keyword>
<dbReference type="Pfam" id="PF17932">
    <property type="entry name" value="TetR_C_24"/>
    <property type="match status" value="1"/>
</dbReference>
<evidence type="ECO:0000313" key="4">
    <source>
        <dbReference type="EMBL" id="MCT7358952.1"/>
    </source>
</evidence>
<dbReference type="PROSITE" id="PS50977">
    <property type="entry name" value="HTH_TETR_2"/>
    <property type="match status" value="1"/>
</dbReference>
<dbReference type="InterPro" id="IPR023772">
    <property type="entry name" value="DNA-bd_HTH_TetR-type_CS"/>
</dbReference>
<dbReference type="SUPFAM" id="SSF46689">
    <property type="entry name" value="Homeodomain-like"/>
    <property type="match status" value="1"/>
</dbReference>
<dbReference type="Pfam" id="PF00440">
    <property type="entry name" value="TetR_N"/>
    <property type="match status" value="1"/>
</dbReference>
<dbReference type="PRINTS" id="PR00455">
    <property type="entry name" value="HTHTETR"/>
</dbReference>
<proteinExistence type="predicted"/>
<comment type="caution">
    <text evidence="4">The sequence shown here is derived from an EMBL/GenBank/DDBJ whole genome shotgun (WGS) entry which is preliminary data.</text>
</comment>
<feature type="domain" description="HTH tetR-type" evidence="3">
    <location>
        <begin position="14"/>
        <end position="74"/>
    </location>
</feature>
<dbReference type="InterPro" id="IPR041490">
    <property type="entry name" value="KstR2_TetR_C"/>
</dbReference>
<dbReference type="Gene3D" id="1.10.357.10">
    <property type="entry name" value="Tetracycline Repressor, domain 2"/>
    <property type="match status" value="1"/>
</dbReference>
<name>A0A9X3AG28_9GAMM</name>
<evidence type="ECO:0000313" key="5">
    <source>
        <dbReference type="Proteomes" id="UP001147830"/>
    </source>
</evidence>
<dbReference type="SUPFAM" id="SSF48498">
    <property type="entry name" value="Tetracyclin repressor-like, C-terminal domain"/>
    <property type="match status" value="1"/>
</dbReference>
<dbReference type="GO" id="GO:0003700">
    <property type="term" value="F:DNA-binding transcription factor activity"/>
    <property type="evidence" value="ECO:0007669"/>
    <property type="project" value="TreeGrafter"/>
</dbReference>
<reference evidence="4" key="1">
    <citation type="journal article" date="2022" name="Front. Microbiol.">
        <title>Genome-based taxonomic rearrangement of Oceanobacter-related bacteria including the description of Thalassolituus hydrocarbonoclasticus sp. nov. and Thalassolituus pacificus sp. nov. and emended description of the genus Thalassolituus.</title>
        <authorList>
            <person name="Dong C."/>
            <person name="Wei L."/>
            <person name="Wang J."/>
            <person name="Lai Q."/>
            <person name="Huang Z."/>
            <person name="Shao Z."/>
        </authorList>
    </citation>
    <scope>NUCLEOTIDE SEQUENCE</scope>
    <source>
        <strain evidence="4">59MF3M-4</strain>
    </source>
</reference>
<dbReference type="PANTHER" id="PTHR30055">
    <property type="entry name" value="HTH-TYPE TRANSCRIPTIONAL REGULATOR RUTR"/>
    <property type="match status" value="1"/>
</dbReference>